<feature type="transmembrane region" description="Helical" evidence="1">
    <location>
        <begin position="216"/>
        <end position="234"/>
    </location>
</feature>
<proteinExistence type="predicted"/>
<feature type="transmembrane region" description="Helical" evidence="1">
    <location>
        <begin position="93"/>
        <end position="113"/>
    </location>
</feature>
<evidence type="ECO:0000256" key="1">
    <source>
        <dbReference type="SAM" id="Phobius"/>
    </source>
</evidence>
<feature type="transmembrane region" description="Helical" evidence="1">
    <location>
        <begin position="268"/>
        <end position="288"/>
    </location>
</feature>
<feature type="transmembrane region" description="Helical" evidence="1">
    <location>
        <begin position="125"/>
        <end position="142"/>
    </location>
</feature>
<dbReference type="RefSeq" id="WP_210663311.1">
    <property type="nucleotide sequence ID" value="NZ_JAGKQQ010000002.1"/>
</dbReference>
<accession>A0ABS5C5X7</accession>
<dbReference type="Gene3D" id="1.25.40.10">
    <property type="entry name" value="Tetratricopeptide repeat domain"/>
    <property type="match status" value="1"/>
</dbReference>
<protein>
    <recommendedName>
        <fullName evidence="4">Tetratricopeptide repeat protein</fullName>
    </recommendedName>
</protein>
<dbReference type="SUPFAM" id="SSF48452">
    <property type="entry name" value="TPR-like"/>
    <property type="match status" value="1"/>
</dbReference>
<feature type="transmembrane region" description="Helical" evidence="1">
    <location>
        <begin position="350"/>
        <end position="371"/>
    </location>
</feature>
<keyword evidence="3" id="KW-1185">Reference proteome</keyword>
<feature type="transmembrane region" description="Helical" evidence="1">
    <location>
        <begin position="295"/>
        <end position="312"/>
    </location>
</feature>
<dbReference type="Proteomes" id="UP000676565">
    <property type="component" value="Unassembled WGS sequence"/>
</dbReference>
<name>A0ABS5C5X7_9BACT</name>
<feature type="transmembrane region" description="Helical" evidence="1">
    <location>
        <begin position="318"/>
        <end position="338"/>
    </location>
</feature>
<keyword evidence="1" id="KW-1133">Transmembrane helix</keyword>
<evidence type="ECO:0000313" key="3">
    <source>
        <dbReference type="Proteomes" id="UP000676565"/>
    </source>
</evidence>
<organism evidence="2 3">
    <name type="scientific">Gemmata palustris</name>
    <dbReference type="NCBI Taxonomy" id="2822762"/>
    <lineage>
        <taxon>Bacteria</taxon>
        <taxon>Pseudomonadati</taxon>
        <taxon>Planctomycetota</taxon>
        <taxon>Planctomycetia</taxon>
        <taxon>Gemmatales</taxon>
        <taxon>Gemmataceae</taxon>
        <taxon>Gemmata</taxon>
    </lineage>
</organism>
<keyword evidence="1" id="KW-0812">Transmembrane</keyword>
<sequence>MSAGSSPLPSGAPVRTGSRFGSGLALVAVALAVVLASAPVREPEIWSHLARGRAVAEGRPHPARDDGLLSPPNARGAHVSVLYDLPLYAGFRFLGGAGAAALNAGAAALLAFVVFRTGRTPGRSAPAGACALVTVLCVGPWLELGPRVASYLFLALTMLLLRSAALRAESGARGTGGARWQVFVLFAVWANVDRWVVVGPVTIGSMALVAWRGRTPAAWVLGELFLIGLGASLLSPNHWTVWTPAHTVGWEGAGPSASPFWPAWYRTGSPIVGAGYAGLVLLGLFAFWRDRGARAWAPVWFLLLVGAARWPVVAPLFAVVAGPTAALGLASAQLPALPGAGRRWGRAVRFTGWVFVLAGAGALLAVGWTGWATGRPLGRPAWSVDTDDSLRDAVLVIERWRREGALGPNENGVALSPEVADYRSWFGEGGAQGTGEQSGALDFATVRAGLLPEGDGEPGAAGWREVFRKRGISYLILHSGGAVPTERVVTRLAGAPDEWTLLYLRGRTVVFGWQDPAARGAGDRFAPLRLSPERRAFSPALSDTAPLGGADREPGARAWARAFAAPNPGAPQEQDEAALYLAYFDGQRGTYDAQNRATWLASQSASLLGNLAAPAPGPGPGAADIGQWIFGVPGAWNAFLAGRDDGSLGAPVLAVRSARRAVRENPDDARSYFLLGEAYLRLAQATRERTWRYLLPAFDRIRQVQAITAFQKVLILRPDSAAAHGRLARLYRDRGSLDLALHHLDGLIKATRARGPQPGETPEGARQALAALEREYEGLGTEVRRREALCEGGAGRRALDQAREAAGAGLPDRALKLLLKSDASEFGPEGAKLELDLLLWAGRGNDIRAWLDPELEKSVGAATYHEILACLAAVTGDYRDTGPEMRNVAGALLRVPSRLPTPHAQASYDVGRALLSTPFISGTPSTFVHNALVREGLYEEVHQITTSLRREANAHVVGGLLAMEAGQIEEAEAFFKLALVAWGARDGRGGGSGLDFSGRRVAQDCLRLIREHRTDG</sequence>
<dbReference type="InterPro" id="IPR011990">
    <property type="entry name" value="TPR-like_helical_dom_sf"/>
</dbReference>
<reference evidence="2 3" key="1">
    <citation type="submission" date="2021-04" db="EMBL/GenBank/DDBJ databases">
        <authorList>
            <person name="Ivanova A."/>
        </authorList>
    </citation>
    <scope>NUCLEOTIDE SEQUENCE [LARGE SCALE GENOMIC DNA]</scope>
    <source>
        <strain evidence="2 3">G18</strain>
    </source>
</reference>
<evidence type="ECO:0008006" key="4">
    <source>
        <dbReference type="Google" id="ProtNLM"/>
    </source>
</evidence>
<comment type="caution">
    <text evidence="2">The sequence shown here is derived from an EMBL/GenBank/DDBJ whole genome shotgun (WGS) entry which is preliminary data.</text>
</comment>
<gene>
    <name evidence="2" type="ORF">J8F10_37030</name>
</gene>
<dbReference type="EMBL" id="JAGKQQ010000002">
    <property type="protein sequence ID" value="MBP3960860.1"/>
    <property type="molecule type" value="Genomic_DNA"/>
</dbReference>
<feature type="transmembrane region" description="Helical" evidence="1">
    <location>
        <begin position="20"/>
        <end position="40"/>
    </location>
</feature>
<keyword evidence="1" id="KW-0472">Membrane</keyword>
<evidence type="ECO:0000313" key="2">
    <source>
        <dbReference type="EMBL" id="MBP3960860.1"/>
    </source>
</evidence>